<protein>
    <submittedName>
        <fullName evidence="1">Uncharacterized protein</fullName>
    </submittedName>
</protein>
<name>A0A0E9QMA7_ANGAN</name>
<reference evidence="1" key="2">
    <citation type="journal article" date="2015" name="Fish Shellfish Immunol.">
        <title>Early steps in the European eel (Anguilla anguilla)-Vibrio vulnificus interaction in the gills: Role of the RtxA13 toxin.</title>
        <authorList>
            <person name="Callol A."/>
            <person name="Pajuelo D."/>
            <person name="Ebbesson L."/>
            <person name="Teles M."/>
            <person name="MacKenzie S."/>
            <person name="Amaro C."/>
        </authorList>
    </citation>
    <scope>NUCLEOTIDE SEQUENCE</scope>
</reference>
<accession>A0A0E9QMA7</accession>
<organism evidence="1">
    <name type="scientific">Anguilla anguilla</name>
    <name type="common">European freshwater eel</name>
    <name type="synonym">Muraena anguilla</name>
    <dbReference type="NCBI Taxonomy" id="7936"/>
    <lineage>
        <taxon>Eukaryota</taxon>
        <taxon>Metazoa</taxon>
        <taxon>Chordata</taxon>
        <taxon>Craniata</taxon>
        <taxon>Vertebrata</taxon>
        <taxon>Euteleostomi</taxon>
        <taxon>Actinopterygii</taxon>
        <taxon>Neopterygii</taxon>
        <taxon>Teleostei</taxon>
        <taxon>Anguilliformes</taxon>
        <taxon>Anguillidae</taxon>
        <taxon>Anguilla</taxon>
    </lineage>
</organism>
<reference evidence="1" key="1">
    <citation type="submission" date="2014-11" db="EMBL/GenBank/DDBJ databases">
        <authorList>
            <person name="Amaro Gonzalez C."/>
        </authorList>
    </citation>
    <scope>NUCLEOTIDE SEQUENCE</scope>
</reference>
<sequence length="32" mass="3757">MTNFSTPSVRRNYTMATIFNKSFSHMKTSRQS</sequence>
<dbReference type="AlphaFoldDB" id="A0A0E9QMA7"/>
<dbReference type="EMBL" id="GBXM01091162">
    <property type="protein sequence ID" value="JAH17415.1"/>
    <property type="molecule type" value="Transcribed_RNA"/>
</dbReference>
<proteinExistence type="predicted"/>
<evidence type="ECO:0000313" key="1">
    <source>
        <dbReference type="EMBL" id="JAH17415.1"/>
    </source>
</evidence>